<dbReference type="OMA" id="LCMINHI"/>
<dbReference type="InterPro" id="IPR008979">
    <property type="entry name" value="Galactose-bd-like_sf"/>
</dbReference>
<protein>
    <recommendedName>
        <fullName evidence="1">BTB/POZ domain-containing protein 9</fullName>
    </recommendedName>
</protein>
<evidence type="ECO:0000259" key="3">
    <source>
        <dbReference type="PROSITE" id="PS50097"/>
    </source>
</evidence>
<accession>F7BM00</accession>
<dbReference type="SMART" id="SM00875">
    <property type="entry name" value="BACK"/>
    <property type="match status" value="1"/>
</dbReference>
<dbReference type="Bgee" id="ENSOANG00000013167">
    <property type="expression patterns" value="Expressed in brain and 8 other cell types or tissues"/>
</dbReference>
<dbReference type="Pfam" id="PF07707">
    <property type="entry name" value="BACK"/>
    <property type="match status" value="1"/>
</dbReference>
<dbReference type="GO" id="GO:0060586">
    <property type="term" value="P:multicellular organismal-level iron ion homeostasis"/>
    <property type="evidence" value="ECO:0007669"/>
    <property type="project" value="Ensembl"/>
</dbReference>
<dbReference type="GO" id="GO:0050951">
    <property type="term" value="P:sensory perception of temperature stimulus"/>
    <property type="evidence" value="ECO:0007669"/>
    <property type="project" value="Ensembl"/>
</dbReference>
<dbReference type="InterPro" id="IPR000421">
    <property type="entry name" value="FA58C"/>
</dbReference>
<dbReference type="FunCoup" id="F7BM00">
    <property type="interactions" value="1051"/>
</dbReference>
<dbReference type="eggNOG" id="KOG4350">
    <property type="taxonomic scope" value="Eukaryota"/>
</dbReference>
<evidence type="ECO:0000256" key="1">
    <source>
        <dbReference type="ARBA" id="ARBA00020216"/>
    </source>
</evidence>
<dbReference type="Gene3D" id="3.30.710.10">
    <property type="entry name" value="Potassium Channel Kv1.1, Chain A"/>
    <property type="match status" value="1"/>
</dbReference>
<dbReference type="GO" id="GO:0042428">
    <property type="term" value="P:serotonin metabolic process"/>
    <property type="evidence" value="ECO:0007669"/>
    <property type="project" value="Ensembl"/>
</dbReference>
<dbReference type="HOGENOM" id="CLU_004253_0_2_1"/>
<dbReference type="CDD" id="cd14822">
    <property type="entry name" value="BACK_BTBD9"/>
    <property type="match status" value="1"/>
</dbReference>
<dbReference type="FunFam" id="2.60.120.260:FF:000051">
    <property type="entry name" value="BTB/POZ domain-containing protein 9"/>
    <property type="match status" value="1"/>
</dbReference>
<name>F7BM00_ORNAN</name>
<dbReference type="GO" id="GO:0008344">
    <property type="term" value="P:adult locomotory behavior"/>
    <property type="evidence" value="ECO:0000318"/>
    <property type="project" value="GO_Central"/>
</dbReference>
<dbReference type="InterPro" id="IPR011705">
    <property type="entry name" value="BACK"/>
</dbReference>
<dbReference type="GO" id="GO:0098978">
    <property type="term" value="C:glutamatergic synapse"/>
    <property type="evidence" value="ECO:0007669"/>
    <property type="project" value="Ensembl"/>
</dbReference>
<feature type="domain" description="BTB" evidence="3">
    <location>
        <begin position="146"/>
        <end position="214"/>
    </location>
</feature>
<dbReference type="Gene3D" id="1.25.40.420">
    <property type="match status" value="1"/>
</dbReference>
<dbReference type="PANTHER" id="PTHR46306">
    <property type="entry name" value="BTB/POZ DOMAIN-CONTAINING PROTEIN 9"/>
    <property type="match status" value="1"/>
</dbReference>
<dbReference type="GO" id="GO:0005737">
    <property type="term" value="C:cytoplasm"/>
    <property type="evidence" value="ECO:0000318"/>
    <property type="project" value="GO_Central"/>
</dbReference>
<dbReference type="FunFam" id="2.60.120.260:FF:000038">
    <property type="entry name" value="BTB/POZ domain-containing protein 9"/>
    <property type="match status" value="1"/>
</dbReference>
<dbReference type="InterPro" id="IPR011333">
    <property type="entry name" value="SKP1/BTB/POZ_sf"/>
</dbReference>
<dbReference type="GO" id="GO:1900242">
    <property type="term" value="P:regulation of synaptic vesicle endocytosis"/>
    <property type="evidence" value="ECO:0007669"/>
    <property type="project" value="Ensembl"/>
</dbReference>
<dbReference type="InterPro" id="IPR034091">
    <property type="entry name" value="BTBD9_BACK-like_dom"/>
</dbReference>
<gene>
    <name evidence="4" type="primary">BTBD9</name>
</gene>
<dbReference type="Pfam" id="PF00651">
    <property type="entry name" value="BTB"/>
    <property type="match status" value="1"/>
</dbReference>
<dbReference type="InterPro" id="IPR000210">
    <property type="entry name" value="BTB/POZ_dom"/>
</dbReference>
<dbReference type="PROSITE" id="PS50097">
    <property type="entry name" value="BTB"/>
    <property type="match status" value="1"/>
</dbReference>
<reference evidence="4" key="1">
    <citation type="submission" date="2025-08" db="UniProtKB">
        <authorList>
            <consortium name="Ensembl"/>
        </authorList>
    </citation>
    <scope>IDENTIFICATION</scope>
    <source>
        <strain evidence="4">Glennie</strain>
    </source>
</reference>
<dbReference type="AlphaFoldDB" id="F7BM00"/>
<dbReference type="GO" id="GO:0007616">
    <property type="term" value="P:long-term memory"/>
    <property type="evidence" value="ECO:0007669"/>
    <property type="project" value="Ensembl"/>
</dbReference>
<dbReference type="FunFam" id="1.25.40.420:FF:000005">
    <property type="entry name" value="BTB/POZ domain-containing protein 9"/>
    <property type="match status" value="1"/>
</dbReference>
<evidence type="ECO:0000313" key="5">
    <source>
        <dbReference type="Proteomes" id="UP000002279"/>
    </source>
</evidence>
<evidence type="ECO:0000313" key="4">
    <source>
        <dbReference type="Ensembl" id="ENSOANP00000020806.3"/>
    </source>
</evidence>
<dbReference type="InterPro" id="IPR052407">
    <property type="entry name" value="BTB_POZ_domain_cont_9"/>
</dbReference>
<dbReference type="GeneTree" id="ENSGT00940000158298"/>
<keyword evidence="5" id="KW-1185">Reference proteome</keyword>
<dbReference type="InParanoid" id="F7BM00"/>
<sequence>MRPRPGTCLAGGSSAHSLCKTASGPRDLFIWVVSAQAACPAWIWGRFIWVASARGPWIAGTWGLLVRVPSTRSACGQSSVVPGTRSSGWRLRRPCAVGPSEIHQHHLPSKMSNSHPLRPYAAVGEIDHVHILSENVGALMNGEEYGDVTFIVDKKRFPAHRVILAARCQYFRALLYGGMRESRPEAEIPLRDTTAEAFTMLLKYIYTGRATLTDEKEEVLLDFLSLAHKYGFPELEDSTSEYLCTILNIQNVCMTFDVASLYSLPKLTCMCCMFMDRNAQEVLSSDGFLGLSKAALLNIVLRDSFAAPEKDIFQALMNWCKHNPKENHAEIMQAVRLPLMSLTELLNVVRPSGLLSPDAILDAIKVRSESRDMELNYRGMLIPEENIATMKYGAQVVKGELKSALLDGDTQNYDLDHGFSRHPIDDDCRSGIEIKLGQPSIVNHIRILLWDRDSRSYSYYIEVSMDELDWIRVIDHSKYLCRSWQKLYFPARVCRYIRIVGTHNTVNKVFHIVAFECMFTNKTFTLEKGLMVPTENVATIADCASVIEGVSRSRNALLNGDTKNYDWDSGYTCHQLGSGAIVVQLAQPYMIGSIRLLLWDCDERSYSYYIEVSTNQQQWTMVADRTKVACKSWQEIAFDRQPASFIRIVGTHNTANEVFHCVHFECPGPSCPPKEENREEAAPPEQSPAGHQQQLVPFLPQASSASSLHSLPGSSSRSHIQHQ</sequence>
<reference evidence="4" key="2">
    <citation type="submission" date="2025-09" db="UniProtKB">
        <authorList>
            <consortium name="Ensembl"/>
        </authorList>
    </citation>
    <scope>IDENTIFICATION</scope>
    <source>
        <strain evidence="4">Glennie</strain>
    </source>
</reference>
<dbReference type="STRING" id="9258.ENSOANP00000020806"/>
<dbReference type="GO" id="GO:0042748">
    <property type="term" value="P:circadian sleep/wake cycle, non-REM sleep"/>
    <property type="evidence" value="ECO:0007669"/>
    <property type="project" value="Ensembl"/>
</dbReference>
<dbReference type="PANTHER" id="PTHR46306:SF1">
    <property type="entry name" value="BTB_POZ DOMAIN-CONTAINING PROTEIN 9"/>
    <property type="match status" value="1"/>
</dbReference>
<dbReference type="Pfam" id="PF00754">
    <property type="entry name" value="F5_F8_type_C"/>
    <property type="match status" value="2"/>
</dbReference>
<dbReference type="Gene3D" id="2.60.120.260">
    <property type="entry name" value="Galactose-binding domain-like"/>
    <property type="match status" value="2"/>
</dbReference>
<dbReference type="GO" id="GO:0048512">
    <property type="term" value="P:circadian behavior"/>
    <property type="evidence" value="ECO:0000318"/>
    <property type="project" value="GO_Central"/>
</dbReference>
<dbReference type="FunFam" id="3.30.710.10:FF:000042">
    <property type="entry name" value="BTB/POZ domain-containing protein 9"/>
    <property type="match status" value="1"/>
</dbReference>
<dbReference type="CDD" id="cd18287">
    <property type="entry name" value="BTB_POZ_BTBD9"/>
    <property type="match status" value="1"/>
</dbReference>
<dbReference type="SUPFAM" id="SSF54695">
    <property type="entry name" value="POZ domain"/>
    <property type="match status" value="1"/>
</dbReference>
<feature type="region of interest" description="Disordered" evidence="2">
    <location>
        <begin position="672"/>
        <end position="723"/>
    </location>
</feature>
<dbReference type="Ensembl" id="ENSOANT00000020809.3">
    <property type="protein sequence ID" value="ENSOANP00000020806.3"/>
    <property type="gene ID" value="ENSOANG00000013167.3"/>
</dbReference>
<dbReference type="SMART" id="SM00225">
    <property type="entry name" value="BTB"/>
    <property type="match status" value="1"/>
</dbReference>
<feature type="compositionally biased region" description="Low complexity" evidence="2">
    <location>
        <begin position="702"/>
        <end position="723"/>
    </location>
</feature>
<organism evidence="4 5">
    <name type="scientific">Ornithorhynchus anatinus</name>
    <name type="common">Duckbill platypus</name>
    <dbReference type="NCBI Taxonomy" id="9258"/>
    <lineage>
        <taxon>Eukaryota</taxon>
        <taxon>Metazoa</taxon>
        <taxon>Chordata</taxon>
        <taxon>Craniata</taxon>
        <taxon>Vertebrata</taxon>
        <taxon>Euteleostomi</taxon>
        <taxon>Mammalia</taxon>
        <taxon>Monotremata</taxon>
        <taxon>Ornithorhynchidae</taxon>
        <taxon>Ornithorhynchus</taxon>
    </lineage>
</organism>
<dbReference type="GO" id="GO:0050804">
    <property type="term" value="P:modulation of chemical synaptic transmission"/>
    <property type="evidence" value="ECO:0000318"/>
    <property type="project" value="GO_Central"/>
</dbReference>
<dbReference type="SUPFAM" id="SSF49785">
    <property type="entry name" value="Galactose-binding domain-like"/>
    <property type="match status" value="2"/>
</dbReference>
<dbReference type="Proteomes" id="UP000002279">
    <property type="component" value="Unplaced"/>
</dbReference>
<proteinExistence type="predicted"/>
<evidence type="ECO:0000256" key="2">
    <source>
        <dbReference type="SAM" id="MobiDB-lite"/>
    </source>
</evidence>